<dbReference type="EMBL" id="CAJFDI010000003">
    <property type="protein sequence ID" value="CAD5221162.1"/>
    <property type="molecule type" value="Genomic_DNA"/>
</dbReference>
<accession>A0A1I7STW2</accession>
<dbReference type="InterPro" id="IPR051822">
    <property type="entry name" value="Glycosyl_Hydrolase_84"/>
</dbReference>
<keyword evidence="12" id="KW-1185">Reference proteome</keyword>
<keyword evidence="2" id="KW-0326">Glycosidase</keyword>
<evidence type="ECO:0000313" key="10">
    <source>
        <dbReference type="EMBL" id="WMX21213.1"/>
    </source>
</evidence>
<dbReference type="Proteomes" id="UP000582659">
    <property type="component" value="Unassembled WGS sequence"/>
</dbReference>
<dbReference type="Gene3D" id="1.20.58.240">
    <property type="entry name" value="STAT, domain 1"/>
    <property type="match status" value="1"/>
</dbReference>
<feature type="domain" description="GH84" evidence="8">
    <location>
        <begin position="17"/>
        <end position="292"/>
    </location>
</feature>
<dbReference type="GO" id="GO:0016231">
    <property type="term" value="F:beta-N-acetylglucosaminidase activity"/>
    <property type="evidence" value="ECO:0007669"/>
    <property type="project" value="TreeGrafter"/>
</dbReference>
<dbReference type="InterPro" id="IPR017853">
    <property type="entry name" value="GH"/>
</dbReference>
<dbReference type="SMR" id="A0A1I7STW2"/>
<dbReference type="Proteomes" id="UP000659654">
    <property type="component" value="Unassembled WGS sequence"/>
</dbReference>
<dbReference type="AlphaFoldDB" id="A0A1I7STW2"/>
<protein>
    <recommendedName>
        <fullName evidence="6">protein O-GlcNAcase</fullName>
        <ecNumber evidence="6">3.2.1.169</ecNumber>
    </recommendedName>
    <alternativeName>
        <fullName evidence="3">Beta-N-acetylhexosaminidase</fullName>
    </alternativeName>
    <alternativeName>
        <fullName evidence="7">Beta-hexosaminidase</fullName>
    </alternativeName>
</protein>
<evidence type="ECO:0000256" key="4">
    <source>
        <dbReference type="ARBA" id="ARBA00050933"/>
    </source>
</evidence>
<evidence type="ECO:0000256" key="2">
    <source>
        <dbReference type="ARBA" id="ARBA00023295"/>
    </source>
</evidence>
<dbReference type="GO" id="GO:0102571">
    <property type="term" value="F:[protein]-3-O-(N-acetyl-D-glucosaminyl)-L-serine/L-threonine O-N-acetyl-alpha-D-glucosaminase activity"/>
    <property type="evidence" value="ECO:0007669"/>
    <property type="project" value="UniProtKB-EC"/>
</dbReference>
<reference evidence="10" key="3">
    <citation type="submission" date="2023-07" db="EMBL/GenBank/DDBJ databases">
        <authorList>
            <person name="Nian L."/>
            <person name="Feng W."/>
            <person name="Qiao Li C."/>
            <person name="Bo Y."/>
        </authorList>
    </citation>
    <scope>NUCLEOTIDE SEQUENCE</scope>
</reference>
<dbReference type="Proteomes" id="UP000095284">
    <property type="component" value="Unplaced"/>
</dbReference>
<name>A0A1I7STW2_BURXY</name>
<reference evidence="13" key="1">
    <citation type="submission" date="2016-11" db="UniProtKB">
        <authorList>
            <consortium name="WormBaseParasite"/>
        </authorList>
    </citation>
    <scope>IDENTIFICATION</scope>
</reference>
<evidence type="ECO:0000313" key="11">
    <source>
        <dbReference type="Proteomes" id="UP000095284"/>
    </source>
</evidence>
<evidence type="ECO:0000313" key="12">
    <source>
        <dbReference type="Proteomes" id="UP000659654"/>
    </source>
</evidence>
<dbReference type="PANTHER" id="PTHR13170">
    <property type="entry name" value="O-GLCNACASE"/>
    <property type="match status" value="1"/>
</dbReference>
<evidence type="ECO:0000259" key="8">
    <source>
        <dbReference type="PROSITE" id="PS52009"/>
    </source>
</evidence>
<dbReference type="EC" id="3.2.1.169" evidence="6"/>
<evidence type="ECO:0000313" key="13">
    <source>
        <dbReference type="WBParaSite" id="BXY_1648200.1"/>
    </source>
</evidence>
<dbReference type="Gene3D" id="3.20.20.80">
    <property type="entry name" value="Glycosidases"/>
    <property type="match status" value="1"/>
</dbReference>
<evidence type="ECO:0000256" key="6">
    <source>
        <dbReference type="ARBA" id="ARBA00066938"/>
    </source>
</evidence>
<dbReference type="SUPFAM" id="SSF51445">
    <property type="entry name" value="(Trans)glycosidases"/>
    <property type="match status" value="1"/>
</dbReference>
<evidence type="ECO:0000256" key="7">
    <source>
        <dbReference type="ARBA" id="ARBA00076634"/>
    </source>
</evidence>
<proteinExistence type="evidence at transcript level"/>
<dbReference type="InterPro" id="IPR011496">
    <property type="entry name" value="O-GlcNAcase_cat"/>
</dbReference>
<dbReference type="Pfam" id="PF07555">
    <property type="entry name" value="NAGidase"/>
    <property type="match status" value="1"/>
</dbReference>
<comment type="catalytic activity">
    <reaction evidence="4">
        <text>3-O-(N-acetyl-beta-D-glucosaminyl)-L-seryl-[protein] + H2O = N-acetyl-D-glucosamine + L-seryl-[protein]</text>
        <dbReference type="Rhea" id="RHEA:48876"/>
        <dbReference type="Rhea" id="RHEA-COMP:9863"/>
        <dbReference type="Rhea" id="RHEA-COMP:12251"/>
        <dbReference type="ChEBI" id="CHEBI:15377"/>
        <dbReference type="ChEBI" id="CHEBI:29999"/>
        <dbReference type="ChEBI" id="CHEBI:90838"/>
        <dbReference type="ChEBI" id="CHEBI:506227"/>
        <dbReference type="EC" id="3.2.1.169"/>
    </reaction>
</comment>
<organism evidence="11 13">
    <name type="scientific">Bursaphelenchus xylophilus</name>
    <name type="common">Pinewood nematode worm</name>
    <name type="synonym">Aphelenchoides xylophilus</name>
    <dbReference type="NCBI Taxonomy" id="6326"/>
    <lineage>
        <taxon>Eukaryota</taxon>
        <taxon>Metazoa</taxon>
        <taxon>Ecdysozoa</taxon>
        <taxon>Nematoda</taxon>
        <taxon>Chromadorea</taxon>
        <taxon>Rhabditida</taxon>
        <taxon>Tylenchina</taxon>
        <taxon>Tylenchomorpha</taxon>
        <taxon>Aphelenchoidea</taxon>
        <taxon>Aphelenchoididae</taxon>
        <taxon>Bursaphelenchus</taxon>
    </lineage>
</organism>
<keyword evidence="1" id="KW-0378">Hydrolase</keyword>
<sequence>MELNNKDGHNKLEASAFICGAVEGFYGRPWTTEQRKDLFERFKTLGLNTYLYAPKDDLKHRFEWRSLYNEEEKGLLTELIQSANKNNVTFVYSLSPGIDIIYSDGKEIEAIQEKLCQVREMGCSAFALLFDDIENCMNKKDAEVFDSFVMAQLTVTNAVYNYMGCPTFFFCPTEYCSSRCIPNLPNSSYLNTLGDKLLPSIHIMWTGPQVVSPELTVEHAQDVAKVMKRKPLIWDNLHANDYDPKRVFLGPFKGRSVALKNEISGMLLNPNCKYEANFIPFYTLAMWNQSERDEEGMDELNGLNVYRPQRALADALDRWRDLYTRGPGPAIPPISQVESTMAPIIDPSAPAPSIIVPPPTIRTCEGNDMIPDTLESPAPVYTSPVGNATTVTVQAFPINETVVGVAETHDVPLTVNSLCSEYSETPVEACRVNQSVENLVSATDSELPMEQDSNDSMIPAAIDSSQLALLVDLFYLPFDYGEKGVQLLENFQWIHKHAFQIDGISQDKATELEFSRRFKSFINFQKQLELLFRVFLEAPNRSLVQEIFPYLAEAHAITTVLSALLQWMKDGGLMVEPTNMESWWLYRRADVEPWSFGNGILVDLQKLIISSPALADLLVFKVPIPLPISSYTIKPVTYTELDFQKVFEYFSLEAEREFLSQISPKASTDIFFDKTFAFHFKYGRPPHHFTIEDIEYNGKRSMFALLTSIISVPSTLQKIKDEFVNEYREKYMDMLEDGDDKEAALKFVRDIDEWPLFHLTEEFLTLFPSYMEVRWREFIPESAWVRRLIHTAAAALAMNGSSGFFIIIPSADEHLVQLYSKFGLEQINSIQIKDKVVMAHSLV</sequence>
<dbReference type="WBParaSite" id="BXY_1648200.1">
    <property type="protein sequence ID" value="BXY_1648200.1"/>
    <property type="gene ID" value="BXY_1648200"/>
</dbReference>
<dbReference type="PANTHER" id="PTHR13170:SF16">
    <property type="entry name" value="PROTEIN O-GLCNACASE"/>
    <property type="match status" value="1"/>
</dbReference>
<evidence type="ECO:0000256" key="1">
    <source>
        <dbReference type="ARBA" id="ARBA00022801"/>
    </source>
</evidence>
<dbReference type="eggNOG" id="KOG3698">
    <property type="taxonomic scope" value="Eukaryota"/>
</dbReference>
<reference evidence="9" key="2">
    <citation type="submission" date="2020-09" db="EMBL/GenBank/DDBJ databases">
        <authorList>
            <person name="Kikuchi T."/>
        </authorList>
    </citation>
    <scope>NUCLEOTIDE SEQUENCE</scope>
    <source>
        <strain evidence="9">Ka4C1</strain>
    </source>
</reference>
<dbReference type="PROSITE" id="PS52009">
    <property type="entry name" value="GH84"/>
    <property type="match status" value="1"/>
</dbReference>
<gene>
    <name evidence="10" type="primary">OGA</name>
    <name evidence="9" type="ORF">BXYJ_LOCUS6540</name>
</gene>
<comment type="catalytic activity">
    <reaction evidence="5">
        <text>3-O-(N-acetyl-beta-D-glucosaminyl)-L-threonyl-[protein] + H2O = L-threonyl-[protein] + N-acetyl-D-glucosamine</text>
        <dbReference type="Rhea" id="RHEA:48892"/>
        <dbReference type="Rhea" id="RHEA-COMP:11060"/>
        <dbReference type="Rhea" id="RHEA-COMP:12252"/>
        <dbReference type="ChEBI" id="CHEBI:15377"/>
        <dbReference type="ChEBI" id="CHEBI:30013"/>
        <dbReference type="ChEBI" id="CHEBI:90840"/>
        <dbReference type="ChEBI" id="CHEBI:506227"/>
        <dbReference type="EC" id="3.2.1.169"/>
    </reaction>
</comment>
<evidence type="ECO:0000256" key="5">
    <source>
        <dbReference type="ARBA" id="ARBA00052136"/>
    </source>
</evidence>
<evidence type="ECO:0000256" key="3">
    <source>
        <dbReference type="ARBA" id="ARBA00030512"/>
    </source>
</evidence>
<dbReference type="OrthoDB" id="9975416at2759"/>
<evidence type="ECO:0000313" key="9">
    <source>
        <dbReference type="EMBL" id="CAD5221162.1"/>
    </source>
</evidence>
<dbReference type="EMBL" id="OR233067">
    <property type="protein sequence ID" value="WMX21213.1"/>
    <property type="molecule type" value="mRNA"/>
</dbReference>
<dbReference type="EMBL" id="CAJFCV020000003">
    <property type="protein sequence ID" value="CAG9107889.1"/>
    <property type="molecule type" value="Genomic_DNA"/>
</dbReference>
<dbReference type="GO" id="GO:0009100">
    <property type="term" value="P:glycoprotein metabolic process"/>
    <property type="evidence" value="ECO:0007669"/>
    <property type="project" value="TreeGrafter"/>
</dbReference>
<dbReference type="FunFam" id="3.20.20.80:FF:000009">
    <property type="entry name" value="O-GlcNAcase BT_4395"/>
    <property type="match status" value="1"/>
</dbReference>